<protein>
    <submittedName>
        <fullName evidence="3">Bacteriocin immunity protein</fullName>
    </submittedName>
</protein>
<dbReference type="Proteomes" id="UP000465712">
    <property type="component" value="Unassembled WGS sequence"/>
</dbReference>
<dbReference type="GO" id="GO:0030153">
    <property type="term" value="P:bacteriocin immunity"/>
    <property type="evidence" value="ECO:0007669"/>
    <property type="project" value="UniProtKB-KW"/>
</dbReference>
<accession>A0A7X5B090</accession>
<gene>
    <name evidence="3" type="ORF">CAG72_09530</name>
</gene>
<name>A0A7X5B090_9GAMM</name>
<dbReference type="Gene3D" id="1.10.1200.20">
    <property type="entry name" value="Colicin E immunity protein"/>
    <property type="match status" value="1"/>
</dbReference>
<dbReference type="EMBL" id="WXWW01000148">
    <property type="protein sequence ID" value="NAW65457.1"/>
    <property type="molecule type" value="Genomic_DNA"/>
</dbReference>
<dbReference type="InterPro" id="IPR000290">
    <property type="entry name" value="Colicin_pyocin"/>
</dbReference>
<comment type="similarity">
    <text evidence="1">Belongs to the colicins ColE2/ColE8/ColE9 and pyocins S1/S2 family.</text>
</comment>
<evidence type="ECO:0000256" key="1">
    <source>
        <dbReference type="ARBA" id="ARBA00009346"/>
    </source>
</evidence>
<dbReference type="GO" id="GO:0015643">
    <property type="term" value="F:toxic substance binding"/>
    <property type="evidence" value="ECO:0007669"/>
    <property type="project" value="InterPro"/>
</dbReference>
<keyword evidence="2" id="KW-0079">Bacteriocin immunity</keyword>
<organism evidence="3 4">
    <name type="scientific">Photobacterium halotolerans</name>
    <dbReference type="NCBI Taxonomy" id="265726"/>
    <lineage>
        <taxon>Bacteria</taxon>
        <taxon>Pseudomonadati</taxon>
        <taxon>Pseudomonadota</taxon>
        <taxon>Gammaproteobacteria</taxon>
        <taxon>Vibrionales</taxon>
        <taxon>Vibrionaceae</taxon>
        <taxon>Photobacterium</taxon>
    </lineage>
</organism>
<dbReference type="RefSeq" id="WP_161444517.1">
    <property type="nucleotide sequence ID" value="NZ_WXWV01000203.1"/>
</dbReference>
<dbReference type="CDD" id="cd16363">
    <property type="entry name" value="Col_Im_like"/>
    <property type="match status" value="1"/>
</dbReference>
<proteinExistence type="inferred from homology"/>
<dbReference type="AlphaFoldDB" id="A0A7X5B090"/>
<reference evidence="3 4" key="1">
    <citation type="submission" date="2017-05" db="EMBL/GenBank/DDBJ databases">
        <title>High clonality and local adaptation shapes Vibrionaceae linages within an endangered oasis.</title>
        <authorList>
            <person name="Vazquez-Rosas-Landa M."/>
        </authorList>
    </citation>
    <scope>NUCLEOTIDE SEQUENCE [LARGE SCALE GENOMIC DNA]</scope>
    <source>
        <strain evidence="3 4">P46_P4S1P180</strain>
    </source>
</reference>
<dbReference type="InterPro" id="IPR035900">
    <property type="entry name" value="Colicin_E_sf"/>
</dbReference>
<dbReference type="Pfam" id="PF01320">
    <property type="entry name" value="Colicin_Pyocin"/>
    <property type="match status" value="1"/>
</dbReference>
<dbReference type="SUPFAM" id="SSF47345">
    <property type="entry name" value="Colicin E immunity proteins"/>
    <property type="match status" value="1"/>
</dbReference>
<evidence type="ECO:0000313" key="3">
    <source>
        <dbReference type="EMBL" id="NAW65457.1"/>
    </source>
</evidence>
<comment type="caution">
    <text evidence="3">The sequence shown here is derived from an EMBL/GenBank/DDBJ whole genome shotgun (WGS) entry which is preliminary data.</text>
</comment>
<evidence type="ECO:0000256" key="2">
    <source>
        <dbReference type="ARBA" id="ARBA00023025"/>
    </source>
</evidence>
<sequence length="87" mass="10301">MYQLKKALHNYTENEFLEIISVLYAGELEDDAVDELADFFDEKVKHPEHRDLVFYTKECGIEETPEAIISELKRWYTEQGLPCFKPE</sequence>
<dbReference type="PRINTS" id="PR01299">
    <property type="entry name" value="PYOCIN"/>
</dbReference>
<evidence type="ECO:0000313" key="4">
    <source>
        <dbReference type="Proteomes" id="UP000465712"/>
    </source>
</evidence>